<keyword evidence="1" id="KW-0472">Membrane</keyword>
<gene>
    <name evidence="2" type="ORF">BS47DRAFT_761556</name>
</gene>
<name>A0A9P6E244_9AGAM</name>
<comment type="caution">
    <text evidence="2">The sequence shown here is derived from an EMBL/GenBank/DDBJ whole genome shotgun (WGS) entry which is preliminary data.</text>
</comment>
<evidence type="ECO:0000256" key="1">
    <source>
        <dbReference type="SAM" id="Phobius"/>
    </source>
</evidence>
<dbReference type="AlphaFoldDB" id="A0A9P6E244"/>
<protein>
    <submittedName>
        <fullName evidence="2">Uncharacterized protein</fullName>
    </submittedName>
</protein>
<sequence length="133" mass="14632">MTDNRGVSWSRSQAPLGVSSIFALFHFSRIVLLTAAVWACGFVDLHPILRILVNFEQLFACRHVQHPTKFGCAAVGVRGTHPTVSRHRPSVPGGQALAAPYHTRILDRSKEPSKRIFISQATVVGRMDTSLCP</sequence>
<feature type="transmembrane region" description="Helical" evidence="1">
    <location>
        <begin position="20"/>
        <end position="43"/>
    </location>
</feature>
<evidence type="ECO:0000313" key="3">
    <source>
        <dbReference type="Proteomes" id="UP000886523"/>
    </source>
</evidence>
<dbReference type="EMBL" id="MU128912">
    <property type="protein sequence ID" value="KAF9520388.1"/>
    <property type="molecule type" value="Genomic_DNA"/>
</dbReference>
<organism evidence="2 3">
    <name type="scientific">Hydnum rufescens UP504</name>
    <dbReference type="NCBI Taxonomy" id="1448309"/>
    <lineage>
        <taxon>Eukaryota</taxon>
        <taxon>Fungi</taxon>
        <taxon>Dikarya</taxon>
        <taxon>Basidiomycota</taxon>
        <taxon>Agaricomycotina</taxon>
        <taxon>Agaricomycetes</taxon>
        <taxon>Cantharellales</taxon>
        <taxon>Hydnaceae</taxon>
        <taxon>Hydnum</taxon>
    </lineage>
</organism>
<evidence type="ECO:0000313" key="2">
    <source>
        <dbReference type="EMBL" id="KAF9520388.1"/>
    </source>
</evidence>
<reference evidence="2" key="1">
    <citation type="journal article" date="2020" name="Nat. Commun.">
        <title>Large-scale genome sequencing of mycorrhizal fungi provides insights into the early evolution of symbiotic traits.</title>
        <authorList>
            <person name="Miyauchi S."/>
            <person name="Kiss E."/>
            <person name="Kuo A."/>
            <person name="Drula E."/>
            <person name="Kohler A."/>
            <person name="Sanchez-Garcia M."/>
            <person name="Morin E."/>
            <person name="Andreopoulos B."/>
            <person name="Barry K.W."/>
            <person name="Bonito G."/>
            <person name="Buee M."/>
            <person name="Carver A."/>
            <person name="Chen C."/>
            <person name="Cichocki N."/>
            <person name="Clum A."/>
            <person name="Culley D."/>
            <person name="Crous P.W."/>
            <person name="Fauchery L."/>
            <person name="Girlanda M."/>
            <person name="Hayes R.D."/>
            <person name="Keri Z."/>
            <person name="LaButti K."/>
            <person name="Lipzen A."/>
            <person name="Lombard V."/>
            <person name="Magnuson J."/>
            <person name="Maillard F."/>
            <person name="Murat C."/>
            <person name="Nolan M."/>
            <person name="Ohm R.A."/>
            <person name="Pangilinan J."/>
            <person name="Pereira M.F."/>
            <person name="Perotto S."/>
            <person name="Peter M."/>
            <person name="Pfister S."/>
            <person name="Riley R."/>
            <person name="Sitrit Y."/>
            <person name="Stielow J.B."/>
            <person name="Szollosi G."/>
            <person name="Zifcakova L."/>
            <person name="Stursova M."/>
            <person name="Spatafora J.W."/>
            <person name="Tedersoo L."/>
            <person name="Vaario L.M."/>
            <person name="Yamada A."/>
            <person name="Yan M."/>
            <person name="Wang P."/>
            <person name="Xu J."/>
            <person name="Bruns T."/>
            <person name="Baldrian P."/>
            <person name="Vilgalys R."/>
            <person name="Dunand C."/>
            <person name="Henrissat B."/>
            <person name="Grigoriev I.V."/>
            <person name="Hibbett D."/>
            <person name="Nagy L.G."/>
            <person name="Martin F.M."/>
        </authorList>
    </citation>
    <scope>NUCLEOTIDE SEQUENCE</scope>
    <source>
        <strain evidence="2">UP504</strain>
    </source>
</reference>
<keyword evidence="1" id="KW-1133">Transmembrane helix</keyword>
<dbReference type="Proteomes" id="UP000886523">
    <property type="component" value="Unassembled WGS sequence"/>
</dbReference>
<accession>A0A9P6E244</accession>
<keyword evidence="3" id="KW-1185">Reference proteome</keyword>
<keyword evidence="1" id="KW-0812">Transmembrane</keyword>
<proteinExistence type="predicted"/>